<comment type="caution">
    <text evidence="9">The sequence shown here is derived from an EMBL/GenBank/DDBJ whole genome shotgun (WGS) entry which is preliminary data.</text>
</comment>
<protein>
    <submittedName>
        <fullName evidence="9">Uncharacterized protein</fullName>
    </submittedName>
</protein>
<dbReference type="InterPro" id="IPR037185">
    <property type="entry name" value="EmrE-like"/>
</dbReference>
<feature type="region of interest" description="Disordered" evidence="7">
    <location>
        <begin position="444"/>
        <end position="485"/>
    </location>
</feature>
<gene>
    <name evidence="9" type="ORF">TrLO_g9484</name>
</gene>
<evidence type="ECO:0000256" key="1">
    <source>
        <dbReference type="ARBA" id="ARBA00004141"/>
    </source>
</evidence>
<name>A0A9W7AY14_9STRA</name>
<feature type="transmembrane region" description="Helical" evidence="8">
    <location>
        <begin position="181"/>
        <end position="198"/>
    </location>
</feature>
<keyword evidence="4 8" id="KW-0812">Transmembrane</keyword>
<evidence type="ECO:0000256" key="8">
    <source>
        <dbReference type="SAM" id="Phobius"/>
    </source>
</evidence>
<evidence type="ECO:0000256" key="2">
    <source>
        <dbReference type="ARBA" id="ARBA00006690"/>
    </source>
</evidence>
<feature type="transmembrane region" description="Helical" evidence="8">
    <location>
        <begin position="411"/>
        <end position="428"/>
    </location>
</feature>
<evidence type="ECO:0000256" key="6">
    <source>
        <dbReference type="ARBA" id="ARBA00023136"/>
    </source>
</evidence>
<evidence type="ECO:0000313" key="9">
    <source>
        <dbReference type="EMBL" id="GMH78631.1"/>
    </source>
</evidence>
<accession>A0A9W7AY14</accession>
<evidence type="ECO:0000256" key="4">
    <source>
        <dbReference type="ARBA" id="ARBA00022692"/>
    </source>
</evidence>
<feature type="transmembrane region" description="Helical" evidence="8">
    <location>
        <begin position="253"/>
        <end position="273"/>
    </location>
</feature>
<evidence type="ECO:0000256" key="3">
    <source>
        <dbReference type="ARBA" id="ARBA00022448"/>
    </source>
</evidence>
<dbReference type="GO" id="GO:0016020">
    <property type="term" value="C:membrane"/>
    <property type="evidence" value="ECO:0007669"/>
    <property type="project" value="UniProtKB-SubCell"/>
</dbReference>
<dbReference type="Proteomes" id="UP001165122">
    <property type="component" value="Unassembled WGS sequence"/>
</dbReference>
<feature type="compositionally biased region" description="Gly residues" evidence="7">
    <location>
        <begin position="476"/>
        <end position="485"/>
    </location>
</feature>
<comment type="similarity">
    <text evidence="2">Belongs to the CRT-like transporter family.</text>
</comment>
<feature type="transmembrane region" description="Helical" evidence="8">
    <location>
        <begin position="87"/>
        <end position="108"/>
    </location>
</feature>
<evidence type="ECO:0000256" key="7">
    <source>
        <dbReference type="SAM" id="MobiDB-lite"/>
    </source>
</evidence>
<evidence type="ECO:0000313" key="10">
    <source>
        <dbReference type="Proteomes" id="UP001165122"/>
    </source>
</evidence>
<dbReference type="OrthoDB" id="416555at2759"/>
<dbReference type="EMBL" id="BRXW01000903">
    <property type="protein sequence ID" value="GMH78631.1"/>
    <property type="molecule type" value="Genomic_DNA"/>
</dbReference>
<organism evidence="9 10">
    <name type="scientific">Triparma laevis f. longispina</name>
    <dbReference type="NCBI Taxonomy" id="1714387"/>
    <lineage>
        <taxon>Eukaryota</taxon>
        <taxon>Sar</taxon>
        <taxon>Stramenopiles</taxon>
        <taxon>Ochrophyta</taxon>
        <taxon>Bolidophyceae</taxon>
        <taxon>Parmales</taxon>
        <taxon>Triparmaceae</taxon>
        <taxon>Triparma</taxon>
    </lineage>
</organism>
<keyword evidence="6 8" id="KW-0472">Membrane</keyword>
<keyword evidence="5 8" id="KW-1133">Transmembrane helix</keyword>
<comment type="subcellular location">
    <subcellularLocation>
        <location evidence="1">Membrane</location>
        <topology evidence="1">Multi-pass membrane protein</topology>
    </subcellularLocation>
</comment>
<evidence type="ECO:0000256" key="5">
    <source>
        <dbReference type="ARBA" id="ARBA00022989"/>
    </source>
</evidence>
<sequence length="485" mass="52796">MSARSVSGERNRGFRSPEWQTGPPTGRNSSSDKAPYKRISESGAAPPEEESSGQGLVVSFCLMLLIGSGNKVFQKLQTLPMYNYPNFLNLLTTFMYIPLSFLYILPVAKFQLLNGTISQEQLNLPKKPFAVMGFLDCLAGIMQIFAATYLPGPLLILLSQMAIPVSMILSKNMLNATYQPYQYVGAVVVAMGIIVVLAPSLNDSGSETCQAYDEDKFCSICEDITDADTCGAQLDGDTTICHWDTAKSSSAQLLIWAGVMVVSCVPMTLSSIYKEKALGDTELDPVFLNGWIAVFQFLFSIPLAIPAALAGQPPIYPSDLWDNLTGGLKCWVGGDTIDSGCNPDDCDLAPLFVNIYLVFNVSYNILIILILKFGNANILWLAMTIMVPVGNLTFALPFMKDYGGSELQPTDIIGLVVIMGGLCLYRFGASAWNKFFGEGEEEALENDGTKPLLSPVTEENQNRTRRLSSEEPEKVGGIGRVGKSF</sequence>
<keyword evidence="3" id="KW-0813">Transport</keyword>
<reference evidence="10" key="1">
    <citation type="journal article" date="2023" name="Commun. Biol.">
        <title>Genome analysis of Parmales, the sister group of diatoms, reveals the evolutionary specialization of diatoms from phago-mixotrophs to photoautotrophs.</title>
        <authorList>
            <person name="Ban H."/>
            <person name="Sato S."/>
            <person name="Yoshikawa S."/>
            <person name="Yamada K."/>
            <person name="Nakamura Y."/>
            <person name="Ichinomiya M."/>
            <person name="Sato N."/>
            <person name="Blanc-Mathieu R."/>
            <person name="Endo H."/>
            <person name="Kuwata A."/>
            <person name="Ogata H."/>
        </authorList>
    </citation>
    <scope>NUCLEOTIDE SEQUENCE [LARGE SCALE GENOMIC DNA]</scope>
    <source>
        <strain evidence="10">NIES 3700</strain>
    </source>
</reference>
<dbReference type="PANTHER" id="PTHR31326">
    <property type="entry name" value="PROTEIN CLT2, CHLOROPLASTIC"/>
    <property type="match status" value="1"/>
</dbReference>
<feature type="transmembrane region" description="Helical" evidence="8">
    <location>
        <begin position="378"/>
        <end position="399"/>
    </location>
</feature>
<dbReference type="SUPFAM" id="SSF103481">
    <property type="entry name" value="Multidrug resistance efflux transporter EmrE"/>
    <property type="match status" value="1"/>
</dbReference>
<dbReference type="Pfam" id="PF08627">
    <property type="entry name" value="CRT-like"/>
    <property type="match status" value="2"/>
</dbReference>
<dbReference type="PANTHER" id="PTHR31326:SF1">
    <property type="entry name" value="PROTEIN CLT2, CHLOROPLASTIC"/>
    <property type="match status" value="1"/>
</dbReference>
<feature type="transmembrane region" description="Helical" evidence="8">
    <location>
        <begin position="351"/>
        <end position="371"/>
    </location>
</feature>
<dbReference type="AlphaFoldDB" id="A0A9W7AY14"/>
<keyword evidence="10" id="KW-1185">Reference proteome</keyword>
<feature type="compositionally biased region" description="Polar residues" evidence="7">
    <location>
        <begin position="18"/>
        <end position="32"/>
    </location>
</feature>
<feature type="transmembrane region" description="Helical" evidence="8">
    <location>
        <begin position="285"/>
        <end position="309"/>
    </location>
</feature>
<dbReference type="InterPro" id="IPR013936">
    <property type="entry name" value="CRT-like"/>
</dbReference>
<proteinExistence type="inferred from homology"/>
<feature type="region of interest" description="Disordered" evidence="7">
    <location>
        <begin position="1"/>
        <end position="52"/>
    </location>
</feature>